<dbReference type="KEGG" id="cpso:CPPEL_09070"/>
<feature type="transmembrane region" description="Helical" evidence="4">
    <location>
        <begin position="78"/>
        <end position="94"/>
    </location>
</feature>
<keyword evidence="2" id="KW-0418">Kinase</keyword>
<keyword evidence="4" id="KW-0472">Membrane</keyword>
<gene>
    <name evidence="6" type="ORF">CPPEL_09070</name>
</gene>
<keyword evidence="7" id="KW-1185">Reference proteome</keyword>
<feature type="domain" description="Phage shock protein PspC N-terminal" evidence="5">
    <location>
        <begin position="7"/>
        <end position="59"/>
    </location>
</feature>
<dbReference type="PANTHER" id="PTHR24421">
    <property type="entry name" value="NITRATE/NITRITE SENSOR PROTEIN NARX-RELATED"/>
    <property type="match status" value="1"/>
</dbReference>
<evidence type="ECO:0000259" key="5">
    <source>
        <dbReference type="Pfam" id="PF04024"/>
    </source>
</evidence>
<dbReference type="InterPro" id="IPR050482">
    <property type="entry name" value="Sensor_HK_TwoCompSys"/>
</dbReference>
<evidence type="ECO:0000256" key="2">
    <source>
        <dbReference type="ARBA" id="ARBA00022777"/>
    </source>
</evidence>
<feature type="transmembrane region" description="Helical" evidence="4">
    <location>
        <begin position="126"/>
        <end position="144"/>
    </location>
</feature>
<keyword evidence="3" id="KW-0902">Two-component regulatory system</keyword>
<dbReference type="AlphaFoldDB" id="A0A3G6IW86"/>
<evidence type="ECO:0000313" key="7">
    <source>
        <dbReference type="Proteomes" id="UP000271426"/>
    </source>
</evidence>
<dbReference type="PANTHER" id="PTHR24421:SF61">
    <property type="entry name" value="OXYGEN SENSOR HISTIDINE KINASE NREB"/>
    <property type="match status" value="1"/>
</dbReference>
<keyword evidence="1" id="KW-0808">Transferase</keyword>
<keyword evidence="4" id="KW-1133">Transmembrane helix</keyword>
<protein>
    <submittedName>
        <fullName evidence="6">Nitrate/nitrite sensor protein NarX</fullName>
    </submittedName>
</protein>
<evidence type="ECO:0000256" key="4">
    <source>
        <dbReference type="SAM" id="Phobius"/>
    </source>
</evidence>
<dbReference type="Pfam" id="PF04024">
    <property type="entry name" value="PspC"/>
    <property type="match status" value="1"/>
</dbReference>
<dbReference type="EMBL" id="CP033898">
    <property type="protein sequence ID" value="AZA09917.1"/>
    <property type="molecule type" value="Genomic_DNA"/>
</dbReference>
<dbReference type="GO" id="GO:0000160">
    <property type="term" value="P:phosphorelay signal transduction system"/>
    <property type="evidence" value="ECO:0007669"/>
    <property type="project" value="UniProtKB-KW"/>
</dbReference>
<dbReference type="InterPro" id="IPR007168">
    <property type="entry name" value="Phageshock_PspC_N"/>
</dbReference>
<dbReference type="RefSeq" id="WP_164470408.1">
    <property type="nucleotide sequence ID" value="NZ_CP033898.1"/>
</dbReference>
<name>A0A3G6IW86_9CORY</name>
<dbReference type="Proteomes" id="UP000271426">
    <property type="component" value="Chromosome"/>
</dbReference>
<dbReference type="Gene3D" id="3.30.565.10">
    <property type="entry name" value="Histidine kinase-like ATPase, C-terminal domain"/>
    <property type="match status" value="1"/>
</dbReference>
<organism evidence="6 7">
    <name type="scientific">Corynebacterium pseudopelargi</name>
    <dbReference type="NCBI Taxonomy" id="2080757"/>
    <lineage>
        <taxon>Bacteria</taxon>
        <taxon>Bacillati</taxon>
        <taxon>Actinomycetota</taxon>
        <taxon>Actinomycetes</taxon>
        <taxon>Mycobacteriales</taxon>
        <taxon>Corynebacteriaceae</taxon>
        <taxon>Corynebacterium</taxon>
    </lineage>
</organism>
<evidence type="ECO:0000256" key="1">
    <source>
        <dbReference type="ARBA" id="ARBA00022679"/>
    </source>
</evidence>
<evidence type="ECO:0000256" key="3">
    <source>
        <dbReference type="ARBA" id="ARBA00023012"/>
    </source>
</evidence>
<sequence length="373" mass="40217">MITYPAFRRSRDRMLGGVAGGLGEHLGVPTVTVRVLFAAACFANGLGLVLYIALWVLSPLQPAQQEPHEQSQVQPAQWALVVLAIFGCAFGAGFGFGIALVLPVVVILCGAVVVWGATARQSSRKVLLSVVGVALVCIGVMSSLRLWQGPYFFAAFSSVLVTLLGAGALALPFARGFLDKLTAEREASAVEAQRVQIANQLHDSVLQTLALIQKRSSEPEVQQLARRQERELRQWLFAPRQEASVFAAIEHACAEVEDTFGITITPVLVGEDCPMNHNADQAVAAAREAMVNAAKHSGEQHCDVYAELIFGELQIFVRDRGAGFDPDAIDPSRHGIQDSIMARIERAGGQAIIRAEQGTEVEIRVAMDQEVAR</sequence>
<dbReference type="GO" id="GO:0016301">
    <property type="term" value="F:kinase activity"/>
    <property type="evidence" value="ECO:0007669"/>
    <property type="project" value="UniProtKB-KW"/>
</dbReference>
<feature type="transmembrane region" description="Helical" evidence="4">
    <location>
        <begin position="150"/>
        <end position="171"/>
    </location>
</feature>
<proteinExistence type="predicted"/>
<dbReference type="SUPFAM" id="SSF55874">
    <property type="entry name" value="ATPase domain of HSP90 chaperone/DNA topoisomerase II/histidine kinase"/>
    <property type="match status" value="1"/>
</dbReference>
<dbReference type="InterPro" id="IPR036890">
    <property type="entry name" value="HATPase_C_sf"/>
</dbReference>
<feature type="transmembrane region" description="Helical" evidence="4">
    <location>
        <begin position="35"/>
        <end position="57"/>
    </location>
</feature>
<reference evidence="6 7" key="1">
    <citation type="submission" date="2018-11" db="EMBL/GenBank/DDBJ databases">
        <authorList>
            <person name="Kleinhagauer T."/>
            <person name="Glaeser S.P."/>
            <person name="Spergser J."/>
            <person name="Ruckert C."/>
            <person name="Kaempfer P."/>
            <person name="Busse H.-J."/>
        </authorList>
    </citation>
    <scope>NUCLEOTIDE SEQUENCE [LARGE SCALE GENOMIC DNA]</scope>
    <source>
        <strain evidence="6 7">812CH</strain>
    </source>
</reference>
<accession>A0A3G6IW86</accession>
<keyword evidence="4" id="KW-0812">Transmembrane</keyword>
<evidence type="ECO:0000313" key="6">
    <source>
        <dbReference type="EMBL" id="AZA09917.1"/>
    </source>
</evidence>